<dbReference type="VEuPathDB" id="TriTrypDB:ECC02_013008"/>
<gene>
    <name evidence="2" type="ORF">ECC02_013008</name>
</gene>
<feature type="region of interest" description="Disordered" evidence="1">
    <location>
        <begin position="1"/>
        <end position="38"/>
    </location>
</feature>
<dbReference type="Proteomes" id="UP000583944">
    <property type="component" value="Unassembled WGS sequence"/>
</dbReference>
<proteinExistence type="predicted"/>
<evidence type="ECO:0000313" key="3">
    <source>
        <dbReference type="Proteomes" id="UP000583944"/>
    </source>
</evidence>
<accession>A0A7J6XIQ2</accession>
<sequence>MGRTETEGNNSGEVQQAVSEGTCLLESTTPTRRLELGGESAGVDTNAVVRRAWEKDITAFLASQSHTLFARDPLLELKLDDSPDGIARREQAGVSSTASPLCAASPMSAWRRRSELQDDVRAEERRHHTGDPAESRLLLFSPLRCAAEEEEEQVIIGRDVTYPDNDVLGLHSLGQAVTGMEHCFSTPRLIPTPETHTSRRQAASQVTTGCAVGLAAQALLPVQQANNAPFRSWNSREQQKVGAVAVSTGGVLPEAVDSGCAERASLSQGAAKEALGPFPKDVVMGQGDLGEGGKEDAFALPLPLSTRKSGGCDDKDAPLFCRVTPVGRRGAVG</sequence>
<dbReference type="EMBL" id="JABDHM010000523">
    <property type="protein sequence ID" value="KAF5214394.1"/>
    <property type="molecule type" value="Genomic_DNA"/>
</dbReference>
<evidence type="ECO:0000313" key="2">
    <source>
        <dbReference type="EMBL" id="KAF5214394.1"/>
    </source>
</evidence>
<name>A0A7J6XIQ2_TRYCR</name>
<reference evidence="2 3" key="1">
    <citation type="journal article" date="2019" name="Genome Biol. Evol.">
        <title>Nanopore Sequencing Significantly Improves Genome Assembly of the Protozoan Parasite Trypanosoma cruzi.</title>
        <authorList>
            <person name="Diaz-Viraque F."/>
            <person name="Pita S."/>
            <person name="Greif G."/>
            <person name="de Souza R.C.M."/>
            <person name="Iraola G."/>
            <person name="Robello C."/>
        </authorList>
    </citation>
    <scope>NUCLEOTIDE SEQUENCE [LARGE SCALE GENOMIC DNA]</scope>
    <source>
        <strain evidence="2 3">Berenice</strain>
    </source>
</reference>
<evidence type="ECO:0000256" key="1">
    <source>
        <dbReference type="SAM" id="MobiDB-lite"/>
    </source>
</evidence>
<organism evidence="2 3">
    <name type="scientific">Trypanosoma cruzi</name>
    <dbReference type="NCBI Taxonomy" id="5693"/>
    <lineage>
        <taxon>Eukaryota</taxon>
        <taxon>Discoba</taxon>
        <taxon>Euglenozoa</taxon>
        <taxon>Kinetoplastea</taxon>
        <taxon>Metakinetoplastina</taxon>
        <taxon>Trypanosomatida</taxon>
        <taxon>Trypanosomatidae</taxon>
        <taxon>Trypanosoma</taxon>
        <taxon>Schizotrypanum</taxon>
    </lineage>
</organism>
<comment type="caution">
    <text evidence="2">The sequence shown here is derived from an EMBL/GenBank/DDBJ whole genome shotgun (WGS) entry which is preliminary data.</text>
</comment>
<dbReference type="AlphaFoldDB" id="A0A7J6XIQ2"/>
<feature type="compositionally biased region" description="Polar residues" evidence="1">
    <location>
        <begin position="7"/>
        <end position="31"/>
    </location>
</feature>
<protein>
    <submittedName>
        <fullName evidence="2">Uncharacterized protein</fullName>
    </submittedName>
</protein>